<sequence length="125" mass="14238">MTRKDSLSLDEFRTAPRKRFPTGTSEPSRGQEPPVPKPEPGQEAGGGSPVQIEGEWRDDGARRQDARKALRQMKRERTKGASHFVNVNLDRETKRRLKLAAFHTETSMQMIMERAIHAYLDDHGL</sequence>
<feature type="compositionally biased region" description="Basic and acidic residues" evidence="1">
    <location>
        <begin position="1"/>
        <end position="14"/>
    </location>
</feature>
<protein>
    <submittedName>
        <fullName evidence="2">Uncharacterized protein</fullName>
    </submittedName>
</protein>
<dbReference type="STRING" id="1165689.SAMN02927914_05676"/>
<organism evidence="2 3">
    <name type="scientific">Mesorhizobium qingshengii</name>
    <dbReference type="NCBI Taxonomy" id="1165689"/>
    <lineage>
        <taxon>Bacteria</taxon>
        <taxon>Pseudomonadati</taxon>
        <taxon>Pseudomonadota</taxon>
        <taxon>Alphaproteobacteria</taxon>
        <taxon>Hyphomicrobiales</taxon>
        <taxon>Phyllobacteriaceae</taxon>
        <taxon>Mesorhizobium</taxon>
    </lineage>
</organism>
<dbReference type="OrthoDB" id="8085699at2"/>
<feature type="region of interest" description="Disordered" evidence="1">
    <location>
        <begin position="1"/>
        <end position="81"/>
    </location>
</feature>
<name>A0A1G5ZNZ0_9HYPH</name>
<reference evidence="2 3" key="1">
    <citation type="submission" date="2016-10" db="EMBL/GenBank/DDBJ databases">
        <authorList>
            <person name="de Groot N.N."/>
        </authorList>
    </citation>
    <scope>NUCLEOTIDE SEQUENCE [LARGE SCALE GENOMIC DNA]</scope>
    <source>
        <strain evidence="2 3">CGMCC 1.12097</strain>
    </source>
</reference>
<evidence type="ECO:0000256" key="1">
    <source>
        <dbReference type="SAM" id="MobiDB-lite"/>
    </source>
</evidence>
<dbReference type="Gene3D" id="1.10.1220.10">
    <property type="entry name" value="Met repressor-like"/>
    <property type="match status" value="1"/>
</dbReference>
<dbReference type="Proteomes" id="UP000198588">
    <property type="component" value="Unassembled WGS sequence"/>
</dbReference>
<evidence type="ECO:0000313" key="3">
    <source>
        <dbReference type="Proteomes" id="UP000198588"/>
    </source>
</evidence>
<dbReference type="SUPFAM" id="SSF47598">
    <property type="entry name" value="Ribbon-helix-helix"/>
    <property type="match status" value="1"/>
</dbReference>
<dbReference type="GO" id="GO:0006355">
    <property type="term" value="P:regulation of DNA-templated transcription"/>
    <property type="evidence" value="ECO:0007669"/>
    <property type="project" value="InterPro"/>
</dbReference>
<dbReference type="RefSeq" id="WP_091585123.1">
    <property type="nucleotide sequence ID" value="NZ_FMXM01000024.1"/>
</dbReference>
<dbReference type="AlphaFoldDB" id="A0A1G5ZNZ0"/>
<dbReference type="InterPro" id="IPR010985">
    <property type="entry name" value="Ribbon_hlx_hlx"/>
</dbReference>
<dbReference type="EMBL" id="FMXM01000024">
    <property type="protein sequence ID" value="SDA96568.1"/>
    <property type="molecule type" value="Genomic_DNA"/>
</dbReference>
<feature type="compositionally biased region" description="Basic and acidic residues" evidence="1">
    <location>
        <begin position="54"/>
        <end position="79"/>
    </location>
</feature>
<proteinExistence type="predicted"/>
<accession>A0A1G5ZNZ0</accession>
<dbReference type="InterPro" id="IPR013321">
    <property type="entry name" value="Arc_rbn_hlx_hlx"/>
</dbReference>
<gene>
    <name evidence="2" type="ORF">SAMN02927914_05676</name>
</gene>
<evidence type="ECO:0000313" key="2">
    <source>
        <dbReference type="EMBL" id="SDA96568.1"/>
    </source>
</evidence>